<protein>
    <recommendedName>
        <fullName evidence="4">MT0933-like antitoxin protein</fullName>
    </recommendedName>
</protein>
<organism evidence="2 3">
    <name type="scientific">Amycolatopsis viridis</name>
    <dbReference type="NCBI Taxonomy" id="185678"/>
    <lineage>
        <taxon>Bacteria</taxon>
        <taxon>Bacillati</taxon>
        <taxon>Actinomycetota</taxon>
        <taxon>Actinomycetes</taxon>
        <taxon>Pseudonocardiales</taxon>
        <taxon>Pseudonocardiaceae</taxon>
        <taxon>Amycolatopsis</taxon>
    </lineage>
</organism>
<dbReference type="Proteomes" id="UP000754495">
    <property type="component" value="Unassembled WGS sequence"/>
</dbReference>
<proteinExistence type="predicted"/>
<keyword evidence="3" id="KW-1185">Reference proteome</keyword>
<accession>A0ABX0SZH8</accession>
<dbReference type="RefSeq" id="WP_167118638.1">
    <property type="nucleotide sequence ID" value="NZ_JAANOU010000001.1"/>
</dbReference>
<comment type="caution">
    <text evidence="2">The sequence shown here is derived from an EMBL/GenBank/DDBJ whole genome shotgun (WGS) entry which is preliminary data.</text>
</comment>
<evidence type="ECO:0000313" key="2">
    <source>
        <dbReference type="EMBL" id="NIH82005.1"/>
    </source>
</evidence>
<reference evidence="2 3" key="1">
    <citation type="submission" date="2020-03" db="EMBL/GenBank/DDBJ databases">
        <title>Sequencing the genomes of 1000 actinobacteria strains.</title>
        <authorList>
            <person name="Klenk H.-P."/>
        </authorList>
    </citation>
    <scope>NUCLEOTIDE SEQUENCE [LARGE SCALE GENOMIC DNA]</scope>
    <source>
        <strain evidence="2 3">DSM 45668</strain>
    </source>
</reference>
<evidence type="ECO:0000313" key="3">
    <source>
        <dbReference type="Proteomes" id="UP000754495"/>
    </source>
</evidence>
<name>A0ABX0SZH8_9PSEU</name>
<gene>
    <name evidence="2" type="ORF">FHX46_004535</name>
</gene>
<evidence type="ECO:0008006" key="4">
    <source>
        <dbReference type="Google" id="ProtNLM"/>
    </source>
</evidence>
<feature type="region of interest" description="Disordered" evidence="1">
    <location>
        <begin position="26"/>
        <end position="56"/>
    </location>
</feature>
<dbReference type="EMBL" id="JAANOU010000001">
    <property type="protein sequence ID" value="NIH82005.1"/>
    <property type="molecule type" value="Genomic_DNA"/>
</dbReference>
<sequence>MASLFGKIARFAGSPQGRRAIQQAKEFANDPRRRAQAKSAFDKLKARVNGRGPRPH</sequence>
<evidence type="ECO:0000256" key="1">
    <source>
        <dbReference type="SAM" id="MobiDB-lite"/>
    </source>
</evidence>